<dbReference type="EMBL" id="BK014762">
    <property type="protein sequence ID" value="DAD74592.1"/>
    <property type="molecule type" value="Genomic_DNA"/>
</dbReference>
<proteinExistence type="predicted"/>
<evidence type="ECO:0000313" key="1">
    <source>
        <dbReference type="EMBL" id="DAD74592.1"/>
    </source>
</evidence>
<sequence>MATNLKTVLENVVKAIGADIKSLKGKDVEIKNSVDTLKTDVGTKLGDLTTLTTTDKTSVVRAMNELKASIGAVNTGTDESAVNQLIDNKINALVDNAPEALNTLKEIADKLQADESTATALASTVSKKVAFDSAQSLSTEQQKQAQENIGLGDLSSADLVQVYTTARDSVA</sequence>
<protein>
    <recommendedName>
        <fullName evidence="2">Tail fiber protein</fullName>
    </recommendedName>
</protein>
<name>A0A8S5LXG7_9CAUD</name>
<organism evidence="1">
    <name type="scientific">Myoviridae sp. ctZgq1</name>
    <dbReference type="NCBI Taxonomy" id="2826666"/>
    <lineage>
        <taxon>Viruses</taxon>
        <taxon>Duplodnaviria</taxon>
        <taxon>Heunggongvirae</taxon>
        <taxon>Uroviricota</taxon>
        <taxon>Caudoviricetes</taxon>
    </lineage>
</organism>
<accession>A0A8S5LXG7</accession>
<reference evidence="1" key="1">
    <citation type="journal article" date="2021" name="Proc. Natl. Acad. Sci. U.S.A.">
        <title>A Catalog of Tens of Thousands of Viruses from Human Metagenomes Reveals Hidden Associations with Chronic Diseases.</title>
        <authorList>
            <person name="Tisza M.J."/>
            <person name="Buck C.B."/>
        </authorList>
    </citation>
    <scope>NUCLEOTIDE SEQUENCE</scope>
    <source>
        <strain evidence="1">CtZgq1</strain>
    </source>
</reference>
<evidence type="ECO:0008006" key="2">
    <source>
        <dbReference type="Google" id="ProtNLM"/>
    </source>
</evidence>